<dbReference type="GO" id="GO:0016192">
    <property type="term" value="P:vesicle-mediated transport"/>
    <property type="evidence" value="ECO:0007669"/>
    <property type="project" value="UniProtKB-KW"/>
</dbReference>
<dbReference type="GO" id="GO:0005483">
    <property type="term" value="F:soluble NSF attachment protein activity"/>
    <property type="evidence" value="ECO:0007669"/>
    <property type="project" value="TreeGrafter"/>
</dbReference>
<dbReference type="GO" id="GO:0031201">
    <property type="term" value="C:SNARE complex"/>
    <property type="evidence" value="ECO:0007669"/>
    <property type="project" value="TreeGrafter"/>
</dbReference>
<dbReference type="Pfam" id="PF14938">
    <property type="entry name" value="SNAP"/>
    <property type="match status" value="1"/>
</dbReference>
<dbReference type="STRING" id="67003.A0A1X0P9K4"/>
<evidence type="ECO:0000313" key="10">
    <source>
        <dbReference type="EMBL" id="ORC93279.1"/>
    </source>
</evidence>
<dbReference type="PANTHER" id="PTHR13768:SF2">
    <property type="entry name" value="GAMMA-SOLUBLE NSF ATTACHMENT PROTEIN"/>
    <property type="match status" value="1"/>
</dbReference>
<organism evidence="10 11">
    <name type="scientific">Trypanosoma theileri</name>
    <dbReference type="NCBI Taxonomy" id="67003"/>
    <lineage>
        <taxon>Eukaryota</taxon>
        <taxon>Discoba</taxon>
        <taxon>Euglenozoa</taxon>
        <taxon>Kinetoplastea</taxon>
        <taxon>Metakinetoplastina</taxon>
        <taxon>Trypanosomatida</taxon>
        <taxon>Trypanosomatidae</taxon>
        <taxon>Trypanosoma</taxon>
    </lineage>
</organism>
<accession>A0A1X0P9K4</accession>
<evidence type="ECO:0000256" key="2">
    <source>
        <dbReference type="ARBA" id="ARBA00010050"/>
    </source>
</evidence>
<dbReference type="OrthoDB" id="9984275at2759"/>
<dbReference type="VEuPathDB" id="TriTrypDB:TM35_000011560"/>
<comment type="subcellular location">
    <subcellularLocation>
        <location evidence="1">Membrane</location>
        <topology evidence="1">Peripheral membrane protein</topology>
    </subcellularLocation>
</comment>
<dbReference type="PANTHER" id="PTHR13768">
    <property type="entry name" value="SOLUBLE NSF ATTACHMENT PROTEIN SNAP"/>
    <property type="match status" value="1"/>
</dbReference>
<evidence type="ECO:0000256" key="1">
    <source>
        <dbReference type="ARBA" id="ARBA00004170"/>
    </source>
</evidence>
<comment type="caution">
    <text evidence="10">The sequence shown here is derived from an EMBL/GenBank/DDBJ whole genome shotgun (WGS) entry which is preliminary data.</text>
</comment>
<evidence type="ECO:0000256" key="4">
    <source>
        <dbReference type="ARBA" id="ARBA00022892"/>
    </source>
</evidence>
<dbReference type="GO" id="GO:0005774">
    <property type="term" value="C:vacuolar membrane"/>
    <property type="evidence" value="ECO:0007669"/>
    <property type="project" value="TreeGrafter"/>
</dbReference>
<evidence type="ECO:0000256" key="7">
    <source>
        <dbReference type="ARBA" id="ARBA00040047"/>
    </source>
</evidence>
<gene>
    <name evidence="10" type="ORF">TM35_000011560</name>
</gene>
<evidence type="ECO:0000256" key="5">
    <source>
        <dbReference type="ARBA" id="ARBA00022927"/>
    </source>
</evidence>
<dbReference type="InterPro" id="IPR000744">
    <property type="entry name" value="NSF_attach"/>
</dbReference>
<dbReference type="GeneID" id="39980617"/>
<sequence length="363" mass="40628">MSGNDIKEAEALMHSAKKHTEKGLFKWKANWDEAANDYEKAAKIFTYIKNIEKARDAWLKASDAHERAGNQFFAARAMECLAAFLAEQAISNAGKGGNINKNNSISLLNEAIGTYDKACHLYVQENKFDKGADVITKAAQLINPTTASARSSENLLGFSEEQKRQNLKRVTDLFCFAVNTLEEHEEEQKVYAVRLPDIYSTWMLTYLRSGDIPNAVKVLKRELGFESSVSKKGVFERLGQPHNSAKLVLEVIVLCLSCGDIVWAQQEMGVLRNVPGFAGSREEVTVAALLDSFRERDVESLKDALKDQTLQFISAEVSKLAKKLKIQSTEASGAPHPNPHNQQQQEQQQQQQEPEIDPEEDIR</sequence>
<dbReference type="GO" id="GO:0019905">
    <property type="term" value="F:syntaxin binding"/>
    <property type="evidence" value="ECO:0007669"/>
    <property type="project" value="TreeGrafter"/>
</dbReference>
<feature type="compositionally biased region" description="Acidic residues" evidence="9">
    <location>
        <begin position="354"/>
        <end position="363"/>
    </location>
</feature>
<dbReference type="Proteomes" id="UP000192257">
    <property type="component" value="Unassembled WGS sequence"/>
</dbReference>
<reference evidence="10 11" key="1">
    <citation type="submission" date="2017-03" db="EMBL/GenBank/DDBJ databases">
        <title>An alternative strategy for trypanosome survival in the mammalian bloodstream revealed through genome and transcriptome analysis of the ubiquitous bovine parasite Trypanosoma (Megatrypanum) theileri.</title>
        <authorList>
            <person name="Kelly S."/>
            <person name="Ivens A."/>
            <person name="Mott A."/>
            <person name="O'Neill E."/>
            <person name="Emms D."/>
            <person name="Macleod O."/>
            <person name="Voorheis P."/>
            <person name="Matthews J."/>
            <person name="Matthews K."/>
            <person name="Carrington M."/>
        </authorList>
    </citation>
    <scope>NUCLEOTIDE SEQUENCE [LARGE SCALE GENOMIC DNA]</scope>
    <source>
        <strain evidence="10">Edinburgh</strain>
    </source>
</reference>
<dbReference type="InterPro" id="IPR011990">
    <property type="entry name" value="TPR-like_helical_dom_sf"/>
</dbReference>
<proteinExistence type="inferred from homology"/>
<feature type="region of interest" description="Disordered" evidence="9">
    <location>
        <begin position="325"/>
        <end position="363"/>
    </location>
</feature>
<dbReference type="EMBL" id="NBCO01000001">
    <property type="protein sequence ID" value="ORC93279.1"/>
    <property type="molecule type" value="Genomic_DNA"/>
</dbReference>
<name>A0A1X0P9K4_9TRYP</name>
<evidence type="ECO:0000256" key="8">
    <source>
        <dbReference type="ARBA" id="ARBA00042485"/>
    </source>
</evidence>
<evidence type="ECO:0000256" key="9">
    <source>
        <dbReference type="SAM" id="MobiDB-lite"/>
    </source>
</evidence>
<comment type="similarity">
    <text evidence="2">Belongs to the SNAP family.</text>
</comment>
<dbReference type="GO" id="GO:0006886">
    <property type="term" value="P:intracellular protein transport"/>
    <property type="evidence" value="ECO:0007669"/>
    <property type="project" value="InterPro"/>
</dbReference>
<keyword evidence="3" id="KW-0813">Transport</keyword>
<evidence type="ECO:0000313" key="11">
    <source>
        <dbReference type="Proteomes" id="UP000192257"/>
    </source>
</evidence>
<protein>
    <recommendedName>
        <fullName evidence="7">Gamma-soluble NSF attachment protein</fullName>
    </recommendedName>
    <alternativeName>
        <fullName evidence="8">N-ethylmaleimide-sensitive factor attachment protein gamma</fullName>
    </alternativeName>
</protein>
<dbReference type="AlphaFoldDB" id="A0A1X0P9K4"/>
<keyword evidence="5" id="KW-0653">Protein transport</keyword>
<dbReference type="Gene3D" id="1.25.40.10">
    <property type="entry name" value="Tetratricopeptide repeat domain"/>
    <property type="match status" value="1"/>
</dbReference>
<dbReference type="SUPFAM" id="SSF48452">
    <property type="entry name" value="TPR-like"/>
    <property type="match status" value="1"/>
</dbReference>
<evidence type="ECO:0000256" key="3">
    <source>
        <dbReference type="ARBA" id="ARBA00022448"/>
    </source>
</evidence>
<feature type="compositionally biased region" description="Low complexity" evidence="9">
    <location>
        <begin position="339"/>
        <end position="353"/>
    </location>
</feature>
<dbReference type="RefSeq" id="XP_028887345.1">
    <property type="nucleotide sequence ID" value="XM_029020837.1"/>
</dbReference>
<keyword evidence="6" id="KW-0472">Membrane</keyword>
<keyword evidence="4" id="KW-0931">ER-Golgi transport</keyword>
<evidence type="ECO:0000256" key="6">
    <source>
        <dbReference type="ARBA" id="ARBA00023136"/>
    </source>
</evidence>
<keyword evidence="11" id="KW-1185">Reference proteome</keyword>